<dbReference type="Proteomes" id="UP000500767">
    <property type="component" value="Chromosome"/>
</dbReference>
<organism evidence="5 6">
    <name type="scientific">Lichenicola cladoniae</name>
    <dbReference type="NCBI Taxonomy" id="1484109"/>
    <lineage>
        <taxon>Bacteria</taxon>
        <taxon>Pseudomonadati</taxon>
        <taxon>Pseudomonadota</taxon>
        <taxon>Alphaproteobacteria</taxon>
        <taxon>Acetobacterales</taxon>
        <taxon>Acetobacteraceae</taxon>
        <taxon>Lichenicola</taxon>
    </lineage>
</organism>
<keyword evidence="3" id="KW-0143">Chaperone</keyword>
<dbReference type="AlphaFoldDB" id="A0A6M8HWG8"/>
<dbReference type="PANTHER" id="PTHR12469">
    <property type="entry name" value="PROTEIN EMI5 HOMOLOG, MITOCHONDRIAL"/>
    <property type="match status" value="1"/>
</dbReference>
<evidence type="ECO:0000256" key="1">
    <source>
        <dbReference type="ARBA" id="ARBA00008571"/>
    </source>
</evidence>
<dbReference type="Pfam" id="PF03937">
    <property type="entry name" value="Sdh5"/>
    <property type="match status" value="1"/>
</dbReference>
<dbReference type="SUPFAM" id="SSF109910">
    <property type="entry name" value="YgfY-like"/>
    <property type="match status" value="1"/>
</dbReference>
<dbReference type="EMBL" id="CP053708">
    <property type="protein sequence ID" value="QKE92535.1"/>
    <property type="molecule type" value="Genomic_DNA"/>
</dbReference>
<evidence type="ECO:0000256" key="4">
    <source>
        <dbReference type="SAM" id="MobiDB-lite"/>
    </source>
</evidence>
<proteinExistence type="inferred from homology"/>
<evidence type="ECO:0000256" key="2">
    <source>
        <dbReference type="ARBA" id="ARBA00019418"/>
    </source>
</evidence>
<dbReference type="InterPro" id="IPR036714">
    <property type="entry name" value="SDH_sf"/>
</dbReference>
<name>A0A6M8HWG8_9PROT</name>
<feature type="compositionally biased region" description="Pro residues" evidence="4">
    <location>
        <begin position="1"/>
        <end position="19"/>
    </location>
</feature>
<feature type="region of interest" description="Disordered" evidence="4">
    <location>
        <begin position="1"/>
        <end position="23"/>
    </location>
</feature>
<gene>
    <name evidence="5" type="ORF">HN018_08840</name>
</gene>
<dbReference type="KEGG" id="lck:HN018_08840"/>
<comment type="similarity">
    <text evidence="1">Belongs to the SdhE FAD assembly factor family.</text>
</comment>
<accession>A0A6M8HWG8</accession>
<evidence type="ECO:0000313" key="6">
    <source>
        <dbReference type="Proteomes" id="UP000500767"/>
    </source>
</evidence>
<protein>
    <recommendedName>
        <fullName evidence="2">FAD assembly factor SdhE</fullName>
    </recommendedName>
</protein>
<evidence type="ECO:0000256" key="3">
    <source>
        <dbReference type="ARBA" id="ARBA00023186"/>
    </source>
</evidence>
<dbReference type="InterPro" id="IPR005631">
    <property type="entry name" value="SDH"/>
</dbReference>
<reference evidence="5 6" key="1">
    <citation type="journal article" date="2014" name="World J. Microbiol. Biotechnol.">
        <title>Biodiversity and physiological characteristics of Antarctic and Arctic lichens-associated bacteria.</title>
        <authorList>
            <person name="Lee Y.M."/>
            <person name="Kim E.H."/>
            <person name="Lee H.K."/>
            <person name="Hong S.G."/>
        </authorList>
    </citation>
    <scope>NUCLEOTIDE SEQUENCE [LARGE SCALE GENOMIC DNA]</scope>
    <source>
        <strain evidence="5 6">PAMC 26569</strain>
    </source>
</reference>
<dbReference type="GO" id="GO:0006099">
    <property type="term" value="P:tricarboxylic acid cycle"/>
    <property type="evidence" value="ECO:0007669"/>
    <property type="project" value="TreeGrafter"/>
</dbReference>
<sequence length="111" mass="12302">MQPYASPPESVPDPDPSSPPLLDSRRRRILFRATHRGTHETDVLIGGFVTPRIAGFDDAELDALEELMELPDVDLADWLMGRLPIPPECDTPMLRAVEAAARTRSLSGLKR</sequence>
<dbReference type="Gene3D" id="1.10.150.250">
    <property type="entry name" value="Flavinator of succinate dehydrogenase"/>
    <property type="match status" value="1"/>
</dbReference>
<dbReference type="PANTHER" id="PTHR12469:SF2">
    <property type="entry name" value="SUCCINATE DEHYDROGENASE ASSEMBLY FACTOR 2, MITOCHONDRIAL"/>
    <property type="match status" value="1"/>
</dbReference>
<evidence type="ECO:0000313" key="5">
    <source>
        <dbReference type="EMBL" id="QKE92535.1"/>
    </source>
</evidence>
<keyword evidence="6" id="KW-1185">Reference proteome</keyword>